<dbReference type="SMART" id="SM00478">
    <property type="entry name" value="ENDO3c"/>
    <property type="match status" value="1"/>
</dbReference>
<accession>A0ABD3FAP7</accession>
<dbReference type="CDD" id="cd00056">
    <property type="entry name" value="ENDO3c"/>
    <property type="match status" value="1"/>
</dbReference>
<evidence type="ECO:0000256" key="9">
    <source>
        <dbReference type="ARBA" id="ARBA00023268"/>
    </source>
</evidence>
<comment type="caution">
    <text evidence="14">The sequence shown here is derived from an EMBL/GenBank/DDBJ whole genome shotgun (WGS) entry which is preliminary data.</text>
</comment>
<keyword evidence="10" id="KW-0326">Glycosidase</keyword>
<dbReference type="FunFam" id="1.10.1670.10:FF:000005">
    <property type="entry name" value="N-glycosylase/DNA lyase OGG1"/>
    <property type="match status" value="1"/>
</dbReference>
<feature type="region of interest" description="Disordered" evidence="12">
    <location>
        <begin position="21"/>
        <end position="41"/>
    </location>
</feature>
<dbReference type="InterPro" id="IPR003265">
    <property type="entry name" value="HhH-GPD_domain"/>
</dbReference>
<dbReference type="PANTHER" id="PTHR10242:SF2">
    <property type="entry name" value="N-GLYCOSYLASE_DNA LYASE"/>
    <property type="match status" value="1"/>
</dbReference>
<dbReference type="Proteomes" id="UP001632037">
    <property type="component" value="Unassembled WGS sequence"/>
</dbReference>
<keyword evidence="5" id="KW-0378">Hydrolase</keyword>
<dbReference type="SUPFAM" id="SSF48150">
    <property type="entry name" value="DNA-glycosylase"/>
    <property type="match status" value="1"/>
</dbReference>
<dbReference type="InterPro" id="IPR011257">
    <property type="entry name" value="DNA_glycosylase"/>
</dbReference>
<feature type="compositionally biased region" description="Low complexity" evidence="12">
    <location>
        <begin position="22"/>
        <end position="36"/>
    </location>
</feature>
<evidence type="ECO:0000256" key="2">
    <source>
        <dbReference type="ARBA" id="ARBA00010679"/>
    </source>
</evidence>
<evidence type="ECO:0000256" key="12">
    <source>
        <dbReference type="SAM" id="MobiDB-lite"/>
    </source>
</evidence>
<dbReference type="InterPro" id="IPR012904">
    <property type="entry name" value="OGG_N"/>
</dbReference>
<dbReference type="InterPro" id="IPR023170">
    <property type="entry name" value="HhH_base_excis_C"/>
</dbReference>
<evidence type="ECO:0000313" key="14">
    <source>
        <dbReference type="EMBL" id="KAL3663978.1"/>
    </source>
</evidence>
<dbReference type="Gene3D" id="1.10.340.30">
    <property type="entry name" value="Hypothetical protein, domain 2"/>
    <property type="match status" value="1"/>
</dbReference>
<proteinExistence type="inferred from homology"/>
<evidence type="ECO:0000256" key="7">
    <source>
        <dbReference type="ARBA" id="ARBA00023239"/>
    </source>
</evidence>
<protein>
    <recommendedName>
        <fullName evidence="3">DNA-(apurinic or apyrimidinic site) lyase</fullName>
        <ecNumber evidence="3">4.2.99.18</ecNumber>
    </recommendedName>
</protein>
<comment type="similarity">
    <text evidence="2">Belongs to the type-1 OGG1 family.</text>
</comment>
<keyword evidence="4" id="KW-0227">DNA damage</keyword>
<evidence type="ECO:0000256" key="11">
    <source>
        <dbReference type="ARBA" id="ARBA00044632"/>
    </source>
</evidence>
<keyword evidence="7" id="KW-0456">Lyase</keyword>
<keyword evidence="15" id="KW-1185">Reference proteome</keyword>
<evidence type="ECO:0000256" key="1">
    <source>
        <dbReference type="ARBA" id="ARBA00004123"/>
    </source>
</evidence>
<evidence type="ECO:0000256" key="10">
    <source>
        <dbReference type="ARBA" id="ARBA00023295"/>
    </source>
</evidence>
<dbReference type="Gene3D" id="3.30.310.40">
    <property type="match status" value="1"/>
</dbReference>
<evidence type="ECO:0000256" key="5">
    <source>
        <dbReference type="ARBA" id="ARBA00022801"/>
    </source>
</evidence>
<reference evidence="14 15" key="1">
    <citation type="submission" date="2024-09" db="EMBL/GenBank/DDBJ databases">
        <title>Genome sequencing and assembly of Phytophthora oleae, isolate VK10A, causative agent of rot of olive drupes.</title>
        <authorList>
            <person name="Conti Taguali S."/>
            <person name="Riolo M."/>
            <person name="La Spada F."/>
            <person name="Cacciola S.O."/>
            <person name="Dionisio G."/>
        </authorList>
    </citation>
    <scope>NUCLEOTIDE SEQUENCE [LARGE SCALE GENOMIC DNA]</scope>
    <source>
        <strain evidence="14 15">VK10A</strain>
    </source>
</reference>
<keyword evidence="6" id="KW-0234">DNA repair</keyword>
<keyword evidence="8" id="KW-0539">Nucleus</keyword>
<organism evidence="14 15">
    <name type="scientific">Phytophthora oleae</name>
    <dbReference type="NCBI Taxonomy" id="2107226"/>
    <lineage>
        <taxon>Eukaryota</taxon>
        <taxon>Sar</taxon>
        <taxon>Stramenopiles</taxon>
        <taxon>Oomycota</taxon>
        <taxon>Peronosporomycetes</taxon>
        <taxon>Peronosporales</taxon>
        <taxon>Peronosporaceae</taxon>
        <taxon>Phytophthora</taxon>
    </lineage>
</organism>
<gene>
    <name evidence="14" type="ORF">V7S43_010865</name>
</gene>
<feature type="domain" description="HhH-GPD" evidence="13">
    <location>
        <begin position="176"/>
        <end position="374"/>
    </location>
</feature>
<evidence type="ECO:0000259" key="13">
    <source>
        <dbReference type="SMART" id="SM00478"/>
    </source>
</evidence>
<evidence type="ECO:0000256" key="3">
    <source>
        <dbReference type="ARBA" id="ARBA00012720"/>
    </source>
</evidence>
<dbReference type="GO" id="GO:0006281">
    <property type="term" value="P:DNA repair"/>
    <property type="evidence" value="ECO:0007669"/>
    <property type="project" value="UniProtKB-KW"/>
</dbReference>
<dbReference type="InterPro" id="IPR052054">
    <property type="entry name" value="Oxidative_DNA_repair_enzyme"/>
</dbReference>
<dbReference type="PANTHER" id="PTHR10242">
    <property type="entry name" value="8-OXOGUANINE DNA GLYCOSYLASE"/>
    <property type="match status" value="1"/>
</dbReference>
<evidence type="ECO:0000313" key="15">
    <source>
        <dbReference type="Proteomes" id="UP001632037"/>
    </source>
</evidence>
<dbReference type="GO" id="GO:0019104">
    <property type="term" value="F:DNA N-glycosylase activity"/>
    <property type="evidence" value="ECO:0007669"/>
    <property type="project" value="UniProtKB-ARBA"/>
</dbReference>
<dbReference type="GO" id="GO:0140078">
    <property type="term" value="F:class I DNA-(apurinic or apyrimidinic site) endonuclease activity"/>
    <property type="evidence" value="ECO:0007669"/>
    <property type="project" value="UniProtKB-EC"/>
</dbReference>
<name>A0ABD3FAP7_9STRA</name>
<dbReference type="Gene3D" id="1.10.1670.10">
    <property type="entry name" value="Helix-hairpin-Helix base-excision DNA repair enzymes (C-terminal)"/>
    <property type="match status" value="1"/>
</dbReference>
<comment type="subcellular location">
    <subcellularLocation>
        <location evidence="1">Nucleus</location>
    </subcellularLocation>
</comment>
<sequence length="396" mass="44148">MRRSARLLTAASRGVKSEIFTSNSRGTSSSAHSSSSAPTPILKSQVKAEKSNTDGWTSLCSTRELSCALTLESGQVFAWRRHPKLFATWLGVVGRRVFAVRERDSTVQFQCLHPTDLSTQEAIDELSHYFRLEVPADPLYERWTTPADRMTEIISRLRGLRIIRQDPVECLFSFICSSNNNIARIQGMVDKLKATYGDLIYTDSEEQQRFYEFPSVDTLAAKCEEAMLRSLGFGYRAAFIVKTAKQLKELGGASYLLGIRDGKHSVLPKAKKRKKNAEQADEEASYHAYQDELMVFSGVGRKVADCVALFSLEKMEAIPVDTHVWQIACRELDATLGDRKSITPTVYRAVGDLFRTRFAPQAGWAHSVLFAGDLSAFKPKKTKASKHKGKTGATSV</sequence>
<dbReference type="EC" id="4.2.99.18" evidence="3"/>
<evidence type="ECO:0000256" key="4">
    <source>
        <dbReference type="ARBA" id="ARBA00022763"/>
    </source>
</evidence>
<dbReference type="SUPFAM" id="SSF55945">
    <property type="entry name" value="TATA-box binding protein-like"/>
    <property type="match status" value="1"/>
</dbReference>
<dbReference type="EMBL" id="JBIMZQ010000025">
    <property type="protein sequence ID" value="KAL3663978.1"/>
    <property type="molecule type" value="Genomic_DNA"/>
</dbReference>
<dbReference type="AlphaFoldDB" id="A0ABD3FAP7"/>
<evidence type="ECO:0000256" key="6">
    <source>
        <dbReference type="ARBA" id="ARBA00023204"/>
    </source>
</evidence>
<dbReference type="GO" id="GO:0005634">
    <property type="term" value="C:nucleus"/>
    <property type="evidence" value="ECO:0007669"/>
    <property type="project" value="UniProtKB-SubCell"/>
</dbReference>
<keyword evidence="9" id="KW-0511">Multifunctional enzyme</keyword>
<comment type="catalytic activity">
    <reaction evidence="11">
        <text>2'-deoxyribonucleotide-(2'-deoxyribose 5'-phosphate)-2'-deoxyribonucleotide-DNA = a 3'-end 2'-deoxyribonucleotide-(2,3-dehydro-2,3-deoxyribose 5'-phosphate)-DNA + a 5'-end 5'-phospho-2'-deoxyribonucleoside-DNA + H(+)</text>
        <dbReference type="Rhea" id="RHEA:66592"/>
        <dbReference type="Rhea" id="RHEA-COMP:13180"/>
        <dbReference type="Rhea" id="RHEA-COMP:16897"/>
        <dbReference type="Rhea" id="RHEA-COMP:17067"/>
        <dbReference type="ChEBI" id="CHEBI:15378"/>
        <dbReference type="ChEBI" id="CHEBI:136412"/>
        <dbReference type="ChEBI" id="CHEBI:157695"/>
        <dbReference type="ChEBI" id="CHEBI:167181"/>
        <dbReference type="EC" id="4.2.99.18"/>
    </reaction>
</comment>
<dbReference type="Pfam" id="PF07934">
    <property type="entry name" value="OGG_N"/>
    <property type="match status" value="1"/>
</dbReference>
<evidence type="ECO:0000256" key="8">
    <source>
        <dbReference type="ARBA" id="ARBA00023242"/>
    </source>
</evidence>
<dbReference type="Pfam" id="PF00730">
    <property type="entry name" value="HhH-GPD"/>
    <property type="match status" value="1"/>
</dbReference>